<dbReference type="AlphaFoldDB" id="D2V9V4"/>
<evidence type="ECO:0000256" key="2">
    <source>
        <dbReference type="ARBA" id="ARBA00006076"/>
    </source>
</evidence>
<dbReference type="InParanoid" id="D2V9V4"/>
<keyword evidence="4" id="KW-0508">mRNA splicing</keyword>
<dbReference type="PANTHER" id="PTHR14152">
    <property type="entry name" value="SQUAMOUS CELL CARCINOMA ANTIGEN RECOGNISED BY CYTOTOXIC T LYMPHOCYTES"/>
    <property type="match status" value="1"/>
</dbReference>
<dbReference type="Proteomes" id="UP000006671">
    <property type="component" value="Unassembled WGS sequence"/>
</dbReference>
<protein>
    <submittedName>
        <fullName evidence="7">Predicted protein</fullName>
    </submittedName>
</protein>
<proteinExistence type="inferred from homology"/>
<dbReference type="OMA" id="MEMNSSI"/>
<evidence type="ECO:0000256" key="6">
    <source>
        <dbReference type="SAM" id="MobiDB-lite"/>
    </source>
</evidence>
<dbReference type="GeneID" id="8851377"/>
<comment type="similarity">
    <text evidence="2">Belongs to the SNU66/SART1 family.</text>
</comment>
<dbReference type="InterPro" id="IPR005011">
    <property type="entry name" value="SNU66/SART1"/>
</dbReference>
<dbReference type="GO" id="GO:0046540">
    <property type="term" value="C:U4/U6 x U5 tri-snRNP complex"/>
    <property type="evidence" value="ECO:0007669"/>
    <property type="project" value="InterPro"/>
</dbReference>
<gene>
    <name evidence="7" type="ORF">NAEGRDRAFT_57568</name>
</gene>
<dbReference type="PANTHER" id="PTHR14152:SF5">
    <property type="entry name" value="U4_U6.U5 TRI-SNRNP-ASSOCIATED PROTEIN 1"/>
    <property type="match status" value="1"/>
</dbReference>
<organism evidence="8">
    <name type="scientific">Naegleria gruberi</name>
    <name type="common">Amoeba</name>
    <dbReference type="NCBI Taxonomy" id="5762"/>
    <lineage>
        <taxon>Eukaryota</taxon>
        <taxon>Discoba</taxon>
        <taxon>Heterolobosea</taxon>
        <taxon>Tetramitia</taxon>
        <taxon>Eutetramitia</taxon>
        <taxon>Vahlkampfiidae</taxon>
        <taxon>Naegleria</taxon>
    </lineage>
</organism>
<sequence length="392" mass="45202">MHIASDGSFFLTIEETNEQRIKLGLKPLKVGNDTKNTVIVDQKEDEASEIQKRIELAKIKRKEREFKRKQGIDSDDENQEAKEKLKKEQKKKILAFEEEEEELHRPNAKVYDLSSSKPAIASDFEALKKKKVKNIRVKEKTSQIGVTDDLLQLMEMNSSIDEIHLAKRSENRLTKREEKNLLEEKEKDRTYQEAIDKAQEESMVLHGSDKMLVDEDNLNISGKIFDSTKHFVKTLAVENVKTEPQDATINKRKRKNVSVRSKDEENNVNMDVDADNTNSEILDVKQEIKEEEDVKKDIIQPENLVKEPLVSDGLLATIEFASLQGFLEDKRVGRSKDRSHIEERLKPTALGYDDEADFVIEHLDRHGNSLTPKEAYREFSHKYHENSGTKSS</sequence>
<evidence type="ECO:0000256" key="4">
    <source>
        <dbReference type="ARBA" id="ARBA00023187"/>
    </source>
</evidence>
<comment type="subcellular location">
    <subcellularLocation>
        <location evidence="1">Nucleus</location>
    </subcellularLocation>
</comment>
<keyword evidence="5" id="KW-0539">Nucleus</keyword>
<dbReference type="GO" id="GO:0045292">
    <property type="term" value="P:mRNA cis splicing, via spliceosome"/>
    <property type="evidence" value="ECO:0007669"/>
    <property type="project" value="TreeGrafter"/>
</dbReference>
<accession>D2V9V4</accession>
<keyword evidence="3" id="KW-0507">mRNA processing</keyword>
<evidence type="ECO:0000256" key="5">
    <source>
        <dbReference type="ARBA" id="ARBA00023242"/>
    </source>
</evidence>
<name>D2V9V4_NAEGR</name>
<dbReference type="Pfam" id="PF19252">
    <property type="entry name" value="HIND"/>
    <property type="match status" value="1"/>
</dbReference>
<dbReference type="GO" id="GO:0000481">
    <property type="term" value="P:maturation of 5S rRNA"/>
    <property type="evidence" value="ECO:0007669"/>
    <property type="project" value="TreeGrafter"/>
</dbReference>
<dbReference type="RefSeq" id="XP_002679056.1">
    <property type="nucleotide sequence ID" value="XM_002679010.1"/>
</dbReference>
<dbReference type="KEGG" id="ngr:NAEGRDRAFT_57568"/>
<keyword evidence="8" id="KW-1185">Reference proteome</keyword>
<dbReference type="OrthoDB" id="5583at2759"/>
<dbReference type="VEuPathDB" id="AmoebaDB:NAEGRDRAFT_57568"/>
<dbReference type="InterPro" id="IPR045347">
    <property type="entry name" value="HIND"/>
</dbReference>
<feature type="region of interest" description="Disordered" evidence="6">
    <location>
        <begin position="67"/>
        <end position="88"/>
    </location>
</feature>
<evidence type="ECO:0000256" key="3">
    <source>
        <dbReference type="ARBA" id="ARBA00022664"/>
    </source>
</evidence>
<evidence type="ECO:0000313" key="8">
    <source>
        <dbReference type="Proteomes" id="UP000006671"/>
    </source>
</evidence>
<evidence type="ECO:0000313" key="7">
    <source>
        <dbReference type="EMBL" id="EFC46312.1"/>
    </source>
</evidence>
<evidence type="ECO:0000256" key="1">
    <source>
        <dbReference type="ARBA" id="ARBA00004123"/>
    </source>
</evidence>
<dbReference type="EMBL" id="GG738859">
    <property type="protein sequence ID" value="EFC46312.1"/>
    <property type="molecule type" value="Genomic_DNA"/>
</dbReference>
<reference evidence="7 8" key="1">
    <citation type="journal article" date="2010" name="Cell">
        <title>The genome of Naegleria gruberi illuminates early eukaryotic versatility.</title>
        <authorList>
            <person name="Fritz-Laylin L.K."/>
            <person name="Prochnik S.E."/>
            <person name="Ginger M.L."/>
            <person name="Dacks J.B."/>
            <person name="Carpenter M.L."/>
            <person name="Field M.C."/>
            <person name="Kuo A."/>
            <person name="Paredez A."/>
            <person name="Chapman J."/>
            <person name="Pham J."/>
            <person name="Shu S."/>
            <person name="Neupane R."/>
            <person name="Cipriano M."/>
            <person name="Mancuso J."/>
            <person name="Tu H."/>
            <person name="Salamov A."/>
            <person name="Lindquist E."/>
            <person name="Shapiro H."/>
            <person name="Lucas S."/>
            <person name="Grigoriev I.V."/>
            <person name="Cande W.Z."/>
            <person name="Fulton C."/>
            <person name="Rokhsar D.S."/>
            <person name="Dawson S.C."/>
        </authorList>
    </citation>
    <scope>NUCLEOTIDE SEQUENCE [LARGE SCALE GENOMIC DNA]</scope>
    <source>
        <strain evidence="7 8">NEG-M</strain>
    </source>
</reference>